<gene>
    <name evidence="3" type="ORF">C0Z19_01280</name>
</gene>
<evidence type="ECO:0008006" key="5">
    <source>
        <dbReference type="Google" id="ProtNLM"/>
    </source>
</evidence>
<feature type="chain" id="PRO_5014614311" description="Pilus assembly protein" evidence="2">
    <location>
        <begin position="23"/>
        <end position="111"/>
    </location>
</feature>
<dbReference type="PROSITE" id="PS51257">
    <property type="entry name" value="PROKAR_LIPOPROTEIN"/>
    <property type="match status" value="1"/>
</dbReference>
<proteinExistence type="predicted"/>
<evidence type="ECO:0000256" key="1">
    <source>
        <dbReference type="SAM" id="MobiDB-lite"/>
    </source>
</evidence>
<evidence type="ECO:0000313" key="4">
    <source>
        <dbReference type="Proteomes" id="UP000235347"/>
    </source>
</evidence>
<protein>
    <recommendedName>
        <fullName evidence="5">Pilus assembly protein</fullName>
    </recommendedName>
</protein>
<keyword evidence="4" id="KW-1185">Reference proteome</keyword>
<evidence type="ECO:0000313" key="3">
    <source>
        <dbReference type="EMBL" id="PMS28382.1"/>
    </source>
</evidence>
<organism evidence="3 4">
    <name type="scientific">Trinickia soli</name>
    <dbReference type="NCBI Taxonomy" id="380675"/>
    <lineage>
        <taxon>Bacteria</taxon>
        <taxon>Pseudomonadati</taxon>
        <taxon>Pseudomonadota</taxon>
        <taxon>Betaproteobacteria</taxon>
        <taxon>Burkholderiales</taxon>
        <taxon>Burkholderiaceae</taxon>
        <taxon>Trinickia</taxon>
    </lineage>
</organism>
<feature type="compositionally biased region" description="Gly residues" evidence="1">
    <location>
        <begin position="95"/>
        <end position="111"/>
    </location>
</feature>
<feature type="region of interest" description="Disordered" evidence="1">
    <location>
        <begin position="52"/>
        <end position="111"/>
    </location>
</feature>
<feature type="signal peptide" evidence="2">
    <location>
        <begin position="1"/>
        <end position="22"/>
    </location>
</feature>
<accession>A0A2N7WG68</accession>
<keyword evidence="2" id="KW-0732">Signal</keyword>
<dbReference type="EMBL" id="PNYB01000001">
    <property type="protein sequence ID" value="PMS28382.1"/>
    <property type="molecule type" value="Genomic_DNA"/>
</dbReference>
<dbReference type="RefSeq" id="WP_102607971.1">
    <property type="nucleotide sequence ID" value="NZ_CADIKD010000006.1"/>
</dbReference>
<dbReference type="AlphaFoldDB" id="A0A2N7WG68"/>
<dbReference type="Proteomes" id="UP000235347">
    <property type="component" value="Unassembled WGS sequence"/>
</dbReference>
<comment type="caution">
    <text evidence="3">The sequence shown here is derived from an EMBL/GenBank/DDBJ whole genome shotgun (WGS) entry which is preliminary data.</text>
</comment>
<sequence length="111" mass="11022">MKLNHHLFARRALVIVAAPACAALGGCMTSTPIWDAHFGEAVKTVTQAQVIDPDAAGRNPSTPGIDGKAANSAMGQYQKSFDSPPPTFTPFVIGVGSGNGGGGGGGASGGQ</sequence>
<reference evidence="3 4" key="1">
    <citation type="submission" date="2018-01" db="EMBL/GenBank/DDBJ databases">
        <title>Whole genome analyses suggest that Burkholderia sensu lato contains two further novel genera in the rhizoxinica-symbiotica group Mycetohabitans gen. nov., and Trinickia gen. nov.: implications for the evolution of diazotrophy and nodulation in the Burkholderiaceae.</title>
        <authorList>
            <person name="Estrada-de los Santos P."/>
            <person name="Palmer M."/>
            <person name="Chavez-Ramirez B."/>
            <person name="Beukes C."/>
            <person name="Steenkamp E.T."/>
            <person name="Hirsch A.M."/>
            <person name="Manyaka P."/>
            <person name="Maluk M."/>
            <person name="Lafos M."/>
            <person name="Crook M."/>
            <person name="Gross E."/>
            <person name="Simon M.F."/>
            <person name="Bueno dos Reis Junior F."/>
            <person name="Poole P.S."/>
            <person name="Venter S.N."/>
            <person name="James E.K."/>
        </authorList>
    </citation>
    <scope>NUCLEOTIDE SEQUENCE [LARGE SCALE GENOMIC DNA]</scope>
    <source>
        <strain evidence="3 4">GP25-8</strain>
    </source>
</reference>
<evidence type="ECO:0000256" key="2">
    <source>
        <dbReference type="SAM" id="SignalP"/>
    </source>
</evidence>
<name>A0A2N7WG68_9BURK</name>